<dbReference type="AlphaFoldDB" id="A0A9N9ACM9"/>
<reference evidence="2" key="1">
    <citation type="submission" date="2021-06" db="EMBL/GenBank/DDBJ databases">
        <authorList>
            <person name="Kallberg Y."/>
            <person name="Tangrot J."/>
            <person name="Rosling A."/>
        </authorList>
    </citation>
    <scope>NUCLEOTIDE SEQUENCE</scope>
    <source>
        <strain evidence="2">IA702</strain>
    </source>
</reference>
<sequence length="206" mass="23905">MYPYAELQTEQLNIDFEESLNPDFEKTTYSESEVNNTRNLAEENNEHSNEEEEVGNIGETENYNIEEKVVGKKGRIMTEEDYYKLKNVEPTEEQWEEMKQAMELLASDWAFITSEGRPDKLLKQMQRNERELLRFKESKQVPTEEVNGWIQTVQNWMTKVSGGNGPPSGDLTTPVNRKRKVEKNVQSSPKTKKLQSRTIVIDAPVN</sequence>
<evidence type="ECO:0000313" key="2">
    <source>
        <dbReference type="EMBL" id="CAG8525462.1"/>
    </source>
</evidence>
<organism evidence="2 3">
    <name type="scientific">Paraglomus occultum</name>
    <dbReference type="NCBI Taxonomy" id="144539"/>
    <lineage>
        <taxon>Eukaryota</taxon>
        <taxon>Fungi</taxon>
        <taxon>Fungi incertae sedis</taxon>
        <taxon>Mucoromycota</taxon>
        <taxon>Glomeromycotina</taxon>
        <taxon>Glomeromycetes</taxon>
        <taxon>Paraglomerales</taxon>
        <taxon>Paraglomeraceae</taxon>
        <taxon>Paraglomus</taxon>
    </lineage>
</organism>
<dbReference type="Proteomes" id="UP000789572">
    <property type="component" value="Unassembled WGS sequence"/>
</dbReference>
<proteinExistence type="predicted"/>
<comment type="caution">
    <text evidence="2">The sequence shown here is derived from an EMBL/GenBank/DDBJ whole genome shotgun (WGS) entry which is preliminary data.</text>
</comment>
<feature type="compositionally biased region" description="Polar residues" evidence="1">
    <location>
        <begin position="29"/>
        <end position="39"/>
    </location>
</feature>
<protein>
    <submittedName>
        <fullName evidence="2">8575_t:CDS:1</fullName>
    </submittedName>
</protein>
<dbReference type="EMBL" id="CAJVPJ010000446">
    <property type="protein sequence ID" value="CAG8525462.1"/>
    <property type="molecule type" value="Genomic_DNA"/>
</dbReference>
<keyword evidence="3" id="KW-1185">Reference proteome</keyword>
<feature type="region of interest" description="Disordered" evidence="1">
    <location>
        <begin position="159"/>
        <end position="206"/>
    </location>
</feature>
<accession>A0A9N9ACM9</accession>
<evidence type="ECO:0000313" key="3">
    <source>
        <dbReference type="Proteomes" id="UP000789572"/>
    </source>
</evidence>
<gene>
    <name evidence="2" type="ORF">POCULU_LOCUS3793</name>
</gene>
<evidence type="ECO:0000256" key="1">
    <source>
        <dbReference type="SAM" id="MobiDB-lite"/>
    </source>
</evidence>
<name>A0A9N9ACM9_9GLOM</name>
<feature type="region of interest" description="Disordered" evidence="1">
    <location>
        <begin position="27"/>
        <end position="55"/>
    </location>
</feature>